<protein>
    <submittedName>
        <fullName evidence="1">Uncharacterized protein</fullName>
    </submittedName>
</protein>
<evidence type="ECO:0000313" key="2">
    <source>
        <dbReference type="Proteomes" id="UP000179076"/>
    </source>
</evidence>
<proteinExistence type="predicted"/>
<accession>A0A1F6V9T0</accession>
<dbReference type="Proteomes" id="UP000179076">
    <property type="component" value="Unassembled WGS sequence"/>
</dbReference>
<reference evidence="1 2" key="1">
    <citation type="journal article" date="2016" name="Nat. Commun.">
        <title>Thousands of microbial genomes shed light on interconnected biogeochemical processes in an aquifer system.</title>
        <authorList>
            <person name="Anantharaman K."/>
            <person name="Brown C.T."/>
            <person name="Hug L.A."/>
            <person name="Sharon I."/>
            <person name="Castelle C.J."/>
            <person name="Probst A.J."/>
            <person name="Thomas B.C."/>
            <person name="Singh A."/>
            <person name="Wilkins M.J."/>
            <person name="Karaoz U."/>
            <person name="Brodie E.L."/>
            <person name="Williams K.H."/>
            <person name="Hubbard S.S."/>
            <person name="Banfield J.F."/>
        </authorList>
    </citation>
    <scope>NUCLEOTIDE SEQUENCE [LARGE SCALE GENOMIC DNA]</scope>
</reference>
<gene>
    <name evidence="1" type="ORF">A2W18_00210</name>
</gene>
<comment type="caution">
    <text evidence="1">The sequence shown here is derived from an EMBL/GenBank/DDBJ whole genome shotgun (WGS) entry which is preliminary data.</text>
</comment>
<name>A0A1F6V9T0_9PROT</name>
<organism evidence="1 2">
    <name type="scientific">Candidatus Muproteobacteria bacterium RBG_16_60_9</name>
    <dbReference type="NCBI Taxonomy" id="1817755"/>
    <lineage>
        <taxon>Bacteria</taxon>
        <taxon>Pseudomonadati</taxon>
        <taxon>Pseudomonadota</taxon>
        <taxon>Candidatus Muproteobacteria</taxon>
    </lineage>
</organism>
<dbReference type="AlphaFoldDB" id="A0A1F6V9T0"/>
<dbReference type="EMBL" id="MFSP01000088">
    <property type="protein sequence ID" value="OGI66407.1"/>
    <property type="molecule type" value="Genomic_DNA"/>
</dbReference>
<sequence length="103" mass="10744">MLGVGSGDISAGGASMANVPLSLSLPLEGERTLRLKKIIGDALCEMTFRVHSAGNGERVARAARTIRKTVRAAHATALPPPSPAWGEGLGWGLTLLQTLKSVR</sequence>
<evidence type="ECO:0000313" key="1">
    <source>
        <dbReference type="EMBL" id="OGI66407.1"/>
    </source>
</evidence>